<proteinExistence type="predicted"/>
<protein>
    <submittedName>
        <fullName evidence="2">Uncharacterized protein</fullName>
    </submittedName>
</protein>
<sequence length="209" mass="22441">MKTLPFLLIICCLAKCPVSAQQSSVLPAATGSTERVSFVLKNTLGYHRMFRAEGPGIAYGFTMNRNESTPKNWPVGTSLYYSQDGETNGSYILTVTASDAGKTLGTGPVGGRKAIDRGKSGITFQLRNSSLLPRKITLVSYSPGDPGNGTTGFVIGPRGSRTVTFPAGTRLYLATSQQVDRVMGGNRIDTDKPFLVVDKEYAGKTFQLE</sequence>
<name>A0A4Q2UL62_9BACT</name>
<evidence type="ECO:0000256" key="1">
    <source>
        <dbReference type="SAM" id="SignalP"/>
    </source>
</evidence>
<comment type="caution">
    <text evidence="2">The sequence shown here is derived from an EMBL/GenBank/DDBJ whole genome shotgun (WGS) entry which is preliminary data.</text>
</comment>
<evidence type="ECO:0000313" key="2">
    <source>
        <dbReference type="EMBL" id="RYC70307.1"/>
    </source>
</evidence>
<feature type="signal peptide" evidence="1">
    <location>
        <begin position="1"/>
        <end position="20"/>
    </location>
</feature>
<reference evidence="2 3" key="1">
    <citation type="submission" date="2019-01" db="EMBL/GenBank/DDBJ databases">
        <title>Spirosoma flava sp. nov., a propanil-degrading bacterium isolated from herbicide-contaminated soil.</title>
        <authorList>
            <person name="Zhang L."/>
            <person name="Jiang J.-D."/>
        </authorList>
    </citation>
    <scope>NUCLEOTIDE SEQUENCE [LARGE SCALE GENOMIC DNA]</scope>
    <source>
        <strain evidence="2 3">TY50</strain>
    </source>
</reference>
<feature type="chain" id="PRO_5020617391" evidence="1">
    <location>
        <begin position="21"/>
        <end position="209"/>
    </location>
</feature>
<gene>
    <name evidence="2" type="ORF">EQG79_10620</name>
</gene>
<organism evidence="2 3">
    <name type="scientific">Spirosoma sordidisoli</name>
    <dbReference type="NCBI Taxonomy" id="2502893"/>
    <lineage>
        <taxon>Bacteria</taxon>
        <taxon>Pseudomonadati</taxon>
        <taxon>Bacteroidota</taxon>
        <taxon>Cytophagia</taxon>
        <taxon>Cytophagales</taxon>
        <taxon>Cytophagaceae</taxon>
        <taxon>Spirosoma</taxon>
    </lineage>
</organism>
<dbReference type="RefSeq" id="WP_077922775.1">
    <property type="nucleotide sequence ID" value="NZ_SBLB01000002.1"/>
</dbReference>
<dbReference type="AlphaFoldDB" id="A0A4Q2UL62"/>
<evidence type="ECO:0000313" key="3">
    <source>
        <dbReference type="Proteomes" id="UP000290407"/>
    </source>
</evidence>
<accession>A0A4Q2UL62</accession>
<keyword evidence="1" id="KW-0732">Signal</keyword>
<dbReference type="Proteomes" id="UP000290407">
    <property type="component" value="Unassembled WGS sequence"/>
</dbReference>
<keyword evidence="3" id="KW-1185">Reference proteome</keyword>
<dbReference type="EMBL" id="SBLB01000002">
    <property type="protein sequence ID" value="RYC70307.1"/>
    <property type="molecule type" value="Genomic_DNA"/>
</dbReference>